<reference evidence="3 4" key="2">
    <citation type="journal article" date="2017" name="Front. Plant Sci.">
        <title>Gene Classification and Mining of Molecular Markers Useful in Red Clover (Trifolium pratense) Breeding.</title>
        <authorList>
            <person name="Istvanek J."/>
            <person name="Dluhosova J."/>
            <person name="Dluhos P."/>
            <person name="Patkova L."/>
            <person name="Nedelnik J."/>
            <person name="Repkova J."/>
        </authorList>
    </citation>
    <scope>NUCLEOTIDE SEQUENCE [LARGE SCALE GENOMIC DNA]</scope>
    <source>
        <strain evidence="4">cv. Tatra</strain>
        <tissue evidence="3">Young leaves</tissue>
    </source>
</reference>
<comment type="caution">
    <text evidence="3">The sequence shown here is derived from an EMBL/GenBank/DDBJ whole genome shotgun (WGS) entry which is preliminary data.</text>
</comment>
<dbReference type="EMBL" id="ASHM01011378">
    <property type="protein sequence ID" value="PNX93302.1"/>
    <property type="molecule type" value="Genomic_DNA"/>
</dbReference>
<reference evidence="3 4" key="1">
    <citation type="journal article" date="2014" name="Am. J. Bot.">
        <title>Genome assembly and annotation for red clover (Trifolium pratense; Fabaceae).</title>
        <authorList>
            <person name="Istvanek J."/>
            <person name="Jaros M."/>
            <person name="Krenek A."/>
            <person name="Repkova J."/>
        </authorList>
    </citation>
    <scope>NUCLEOTIDE SEQUENCE [LARGE SCALE GENOMIC DNA]</scope>
    <source>
        <strain evidence="4">cv. Tatra</strain>
        <tissue evidence="3">Young leaves</tissue>
    </source>
</reference>
<organism evidence="3 4">
    <name type="scientific">Trifolium pratense</name>
    <name type="common">Red clover</name>
    <dbReference type="NCBI Taxonomy" id="57577"/>
    <lineage>
        <taxon>Eukaryota</taxon>
        <taxon>Viridiplantae</taxon>
        <taxon>Streptophyta</taxon>
        <taxon>Embryophyta</taxon>
        <taxon>Tracheophyta</taxon>
        <taxon>Spermatophyta</taxon>
        <taxon>Magnoliopsida</taxon>
        <taxon>eudicotyledons</taxon>
        <taxon>Gunneridae</taxon>
        <taxon>Pentapetalae</taxon>
        <taxon>rosids</taxon>
        <taxon>fabids</taxon>
        <taxon>Fabales</taxon>
        <taxon>Fabaceae</taxon>
        <taxon>Papilionoideae</taxon>
        <taxon>50 kb inversion clade</taxon>
        <taxon>NPAAA clade</taxon>
        <taxon>Hologalegina</taxon>
        <taxon>IRL clade</taxon>
        <taxon>Trifolieae</taxon>
        <taxon>Trifolium</taxon>
    </lineage>
</organism>
<protein>
    <submittedName>
        <fullName evidence="3">Pentatricopeptide repeat-containing protein mitochondrial-like</fullName>
    </submittedName>
</protein>
<dbReference type="STRING" id="57577.A0A2K3MRC3"/>
<dbReference type="AlphaFoldDB" id="A0A2K3MRC3"/>
<proteinExistence type="predicted"/>
<dbReference type="InterPro" id="IPR013103">
    <property type="entry name" value="RVT_2"/>
</dbReference>
<dbReference type="Proteomes" id="UP000236291">
    <property type="component" value="Unassembled WGS sequence"/>
</dbReference>
<evidence type="ECO:0000313" key="4">
    <source>
        <dbReference type="Proteomes" id="UP000236291"/>
    </source>
</evidence>
<evidence type="ECO:0000313" key="3">
    <source>
        <dbReference type="EMBL" id="PNX93302.1"/>
    </source>
</evidence>
<feature type="domain" description="Reverse transcriptase Ty1/copia-type" evidence="1">
    <location>
        <begin position="148"/>
        <end position="233"/>
    </location>
</feature>
<accession>A0A2K3MRC3</accession>
<dbReference type="InterPro" id="IPR056647">
    <property type="entry name" value="DUF7745"/>
</dbReference>
<dbReference type="InterPro" id="IPR043502">
    <property type="entry name" value="DNA/RNA_pol_sf"/>
</dbReference>
<name>A0A2K3MRC3_TRIPR</name>
<dbReference type="SUPFAM" id="SSF56672">
    <property type="entry name" value="DNA/RNA polymerases"/>
    <property type="match status" value="1"/>
</dbReference>
<dbReference type="Pfam" id="PF24924">
    <property type="entry name" value="DUF7745"/>
    <property type="match status" value="1"/>
</dbReference>
<dbReference type="Pfam" id="PF07727">
    <property type="entry name" value="RVT_2"/>
    <property type="match status" value="1"/>
</dbReference>
<evidence type="ECO:0000259" key="2">
    <source>
        <dbReference type="Pfam" id="PF24924"/>
    </source>
</evidence>
<evidence type="ECO:0000259" key="1">
    <source>
        <dbReference type="Pfam" id="PF07727"/>
    </source>
</evidence>
<sequence length="235" mass="27129">MIRKKGLMLCCIPLQYLWLVTHVFNDIFIVTMMSSNEWSQKMRNLTEHWHAKKLDVEKVTVSCVIFQMYPSKGPMEGEPNNEAPKGFVLHGIGVGDLDMLQRIIRSWDEVNKKGNGKKTVGCKWVKYNSYGSIERYKARLVAKGFTQTYEVYMDMPPGFEDKFGSNVCKQNKSLYGLKKSPRTWFEKFTQSMTKQGYIQGQANHTLFTKFSPNEKVVVLIVYVDDIVLTGDDMYS</sequence>
<feature type="domain" description="DUF7745" evidence="2">
    <location>
        <begin position="3"/>
        <end position="68"/>
    </location>
</feature>
<gene>
    <name evidence="3" type="ORF">L195_g016453</name>
</gene>